<dbReference type="Gene3D" id="3.10.580.10">
    <property type="entry name" value="CBS-domain"/>
    <property type="match status" value="1"/>
</dbReference>
<gene>
    <name evidence="4" type="ORF">LX16_3303</name>
</gene>
<evidence type="ECO:0000313" key="5">
    <source>
        <dbReference type="Proteomes" id="UP000321617"/>
    </source>
</evidence>
<keyword evidence="2" id="KW-0129">CBS domain</keyword>
<dbReference type="CDD" id="cd04622">
    <property type="entry name" value="CBS_pair_HRP1_like"/>
    <property type="match status" value="1"/>
</dbReference>
<reference evidence="4 5" key="1">
    <citation type="journal article" date="2013" name="Stand. Genomic Sci.">
        <title>Genomic Encyclopedia of Type Strains, Phase I: The one thousand microbial genomes (KMG-I) project.</title>
        <authorList>
            <person name="Kyrpides N.C."/>
            <person name="Woyke T."/>
            <person name="Eisen J.A."/>
            <person name="Garrity G."/>
            <person name="Lilburn T.G."/>
            <person name="Beck B.J."/>
            <person name="Whitman W.B."/>
            <person name="Hugenholtz P."/>
            <person name="Klenk H.P."/>
        </authorList>
    </citation>
    <scope>NUCLEOTIDE SEQUENCE [LARGE SCALE GENOMIC DNA]</scope>
    <source>
        <strain evidence="4 5">DSM 45044</strain>
    </source>
</reference>
<dbReference type="InterPro" id="IPR051462">
    <property type="entry name" value="CBS_domain-containing"/>
</dbReference>
<dbReference type="Proteomes" id="UP000321617">
    <property type="component" value="Unassembled WGS sequence"/>
</dbReference>
<dbReference type="OrthoDB" id="9789996at2"/>
<dbReference type="SMART" id="SM00116">
    <property type="entry name" value="CBS"/>
    <property type="match status" value="2"/>
</dbReference>
<keyword evidence="1" id="KW-0677">Repeat</keyword>
<name>A0A562V3T4_9ACTN</name>
<dbReference type="PROSITE" id="PS51371">
    <property type="entry name" value="CBS"/>
    <property type="match status" value="2"/>
</dbReference>
<accession>A0A562V3T4</accession>
<evidence type="ECO:0000259" key="3">
    <source>
        <dbReference type="PROSITE" id="PS51371"/>
    </source>
</evidence>
<keyword evidence="5" id="KW-1185">Reference proteome</keyword>
<dbReference type="SUPFAM" id="SSF54631">
    <property type="entry name" value="CBS-domain pair"/>
    <property type="match status" value="1"/>
</dbReference>
<evidence type="ECO:0000313" key="4">
    <source>
        <dbReference type="EMBL" id="TWJ12544.1"/>
    </source>
</evidence>
<sequence length="139" mass="14680">MTQRVSEVMTPDPVCVTPDTTLAGTARRMRDHDIGAVLVVDDGQLLGIVTDRDLVVRGLAGELDPATSEVGELTTPAVAVLDVNSPSSHAVRVMRQQRIRRLPVCDETGRPVGIVSLGDLAEHHDPGSALADISAAEPN</sequence>
<dbReference type="InterPro" id="IPR046342">
    <property type="entry name" value="CBS_dom_sf"/>
</dbReference>
<evidence type="ECO:0000256" key="1">
    <source>
        <dbReference type="ARBA" id="ARBA00022737"/>
    </source>
</evidence>
<protein>
    <submittedName>
        <fullName evidence="4">CBS domain protein</fullName>
    </submittedName>
</protein>
<proteinExistence type="predicted"/>
<dbReference type="InterPro" id="IPR000644">
    <property type="entry name" value="CBS_dom"/>
</dbReference>
<dbReference type="RefSeq" id="WP_147139755.1">
    <property type="nucleotide sequence ID" value="NZ_BAABIJ010000002.1"/>
</dbReference>
<evidence type="ECO:0000256" key="2">
    <source>
        <dbReference type="PROSITE-ProRule" id="PRU00703"/>
    </source>
</evidence>
<dbReference type="PANTHER" id="PTHR48108:SF34">
    <property type="entry name" value="CBS DOMAIN-CONTAINING PROTEIN YHCV"/>
    <property type="match status" value="1"/>
</dbReference>
<dbReference type="Pfam" id="PF00571">
    <property type="entry name" value="CBS"/>
    <property type="match status" value="2"/>
</dbReference>
<feature type="domain" description="CBS" evidence="3">
    <location>
        <begin position="74"/>
        <end position="130"/>
    </location>
</feature>
<dbReference type="AlphaFoldDB" id="A0A562V3T4"/>
<comment type="caution">
    <text evidence="4">The sequence shown here is derived from an EMBL/GenBank/DDBJ whole genome shotgun (WGS) entry which is preliminary data.</text>
</comment>
<dbReference type="EMBL" id="VLLL01000006">
    <property type="protein sequence ID" value="TWJ12544.1"/>
    <property type="molecule type" value="Genomic_DNA"/>
</dbReference>
<organism evidence="4 5">
    <name type="scientific">Stackebrandtia albiflava</name>
    <dbReference type="NCBI Taxonomy" id="406432"/>
    <lineage>
        <taxon>Bacteria</taxon>
        <taxon>Bacillati</taxon>
        <taxon>Actinomycetota</taxon>
        <taxon>Actinomycetes</taxon>
        <taxon>Glycomycetales</taxon>
        <taxon>Glycomycetaceae</taxon>
        <taxon>Stackebrandtia</taxon>
    </lineage>
</organism>
<dbReference type="PANTHER" id="PTHR48108">
    <property type="entry name" value="CBS DOMAIN-CONTAINING PROTEIN CBSX2, CHLOROPLASTIC"/>
    <property type="match status" value="1"/>
</dbReference>
<feature type="domain" description="CBS" evidence="3">
    <location>
        <begin position="9"/>
        <end position="65"/>
    </location>
</feature>